<evidence type="ECO:0000313" key="2">
    <source>
        <dbReference type="Proteomes" id="UP000593566"/>
    </source>
</evidence>
<sequence length="99" mass="11126">MDSDQEETRPESSLTIQHYQAQIHGLNTTIQNLNTTAKIQALTIKEETVTPAEPLDSDVDEQPIKLKVTKTGTPVPTILVIGNNKKYPNVPYFYSEKEK</sequence>
<dbReference type="AlphaFoldDB" id="A0A8H6FHJ4"/>
<dbReference type="EMBL" id="JACCJB010000004">
    <property type="protein sequence ID" value="KAF6228034.1"/>
    <property type="molecule type" value="Genomic_DNA"/>
</dbReference>
<organism evidence="1 2">
    <name type="scientific">Letharia lupina</name>
    <dbReference type="NCBI Taxonomy" id="560253"/>
    <lineage>
        <taxon>Eukaryota</taxon>
        <taxon>Fungi</taxon>
        <taxon>Dikarya</taxon>
        <taxon>Ascomycota</taxon>
        <taxon>Pezizomycotina</taxon>
        <taxon>Lecanoromycetes</taxon>
        <taxon>OSLEUM clade</taxon>
        <taxon>Lecanoromycetidae</taxon>
        <taxon>Lecanorales</taxon>
        <taxon>Lecanorineae</taxon>
        <taxon>Parmeliaceae</taxon>
        <taxon>Letharia</taxon>
    </lineage>
</organism>
<protein>
    <submittedName>
        <fullName evidence="1">Uncharacterized protein</fullName>
    </submittedName>
</protein>
<accession>A0A8H6FHJ4</accession>
<keyword evidence="2" id="KW-1185">Reference proteome</keyword>
<reference evidence="1 2" key="1">
    <citation type="journal article" date="2020" name="Genomics">
        <title>Complete, high-quality genomes from long-read metagenomic sequencing of two wolf lichen thalli reveals enigmatic genome architecture.</title>
        <authorList>
            <person name="McKenzie S.K."/>
            <person name="Walston R.F."/>
            <person name="Allen J.L."/>
        </authorList>
    </citation>
    <scope>NUCLEOTIDE SEQUENCE [LARGE SCALE GENOMIC DNA]</scope>
    <source>
        <strain evidence="1">WasteWater1</strain>
    </source>
</reference>
<dbReference type="Proteomes" id="UP000593566">
    <property type="component" value="Unassembled WGS sequence"/>
</dbReference>
<dbReference type="GeneID" id="59336159"/>
<name>A0A8H6FHJ4_9LECA</name>
<gene>
    <name evidence="1" type="ORF">HO133_007762</name>
</gene>
<dbReference type="RefSeq" id="XP_037155968.1">
    <property type="nucleotide sequence ID" value="XM_037298632.1"/>
</dbReference>
<evidence type="ECO:0000313" key="1">
    <source>
        <dbReference type="EMBL" id="KAF6228034.1"/>
    </source>
</evidence>
<proteinExistence type="predicted"/>
<comment type="caution">
    <text evidence="1">The sequence shown here is derived from an EMBL/GenBank/DDBJ whole genome shotgun (WGS) entry which is preliminary data.</text>
</comment>